<dbReference type="GO" id="GO:0008934">
    <property type="term" value="F:inositol monophosphate 1-phosphatase activity"/>
    <property type="evidence" value="ECO:0007669"/>
    <property type="project" value="TreeGrafter"/>
</dbReference>
<dbReference type="PROSITE" id="PS00630">
    <property type="entry name" value="IMP_2"/>
    <property type="match status" value="1"/>
</dbReference>
<protein>
    <submittedName>
        <fullName evidence="5">Inositol-1-monophosphatase</fullName>
        <ecNumber evidence="5">3.1.3.25</ecNumber>
    </submittedName>
</protein>
<feature type="binding site" evidence="4">
    <location>
        <position position="72"/>
    </location>
    <ligand>
        <name>Mg(2+)</name>
        <dbReference type="ChEBI" id="CHEBI:18420"/>
        <label>1</label>
        <note>catalytic</note>
    </ligand>
</feature>
<dbReference type="GO" id="GO:0046872">
    <property type="term" value="F:metal ion binding"/>
    <property type="evidence" value="ECO:0007669"/>
    <property type="project" value="UniProtKB-KW"/>
</dbReference>
<dbReference type="GO" id="GO:0007165">
    <property type="term" value="P:signal transduction"/>
    <property type="evidence" value="ECO:0007669"/>
    <property type="project" value="TreeGrafter"/>
</dbReference>
<dbReference type="Gene3D" id="3.30.540.10">
    <property type="entry name" value="Fructose-1,6-Bisphosphatase, subunit A, domain 1"/>
    <property type="match status" value="1"/>
</dbReference>
<dbReference type="PANTHER" id="PTHR20854:SF4">
    <property type="entry name" value="INOSITOL-1-MONOPHOSPHATASE-RELATED"/>
    <property type="match status" value="1"/>
</dbReference>
<feature type="binding site" evidence="4">
    <location>
        <position position="97"/>
    </location>
    <ligand>
        <name>Mg(2+)</name>
        <dbReference type="ChEBI" id="CHEBI:18420"/>
        <label>1</label>
        <note>catalytic</note>
    </ligand>
</feature>
<dbReference type="AlphaFoldDB" id="A0A238J3P6"/>
<organism evidence="5 6">
    <name type="scientific">Boseongicola aestuarii</name>
    <dbReference type="NCBI Taxonomy" id="1470561"/>
    <lineage>
        <taxon>Bacteria</taxon>
        <taxon>Pseudomonadati</taxon>
        <taxon>Pseudomonadota</taxon>
        <taxon>Alphaproteobacteria</taxon>
        <taxon>Rhodobacterales</taxon>
        <taxon>Paracoccaceae</taxon>
        <taxon>Boseongicola</taxon>
    </lineage>
</organism>
<evidence type="ECO:0000256" key="1">
    <source>
        <dbReference type="ARBA" id="ARBA00009759"/>
    </source>
</evidence>
<sequence>MIMSPTTESKLITAVRQIAAEEILPRFRSLNEGDIATKSRMDDLVTVADREAERRLAEVAATLLPDVVVVGEEAVSADAKVRDAIDHSTCLIIDPVDGTWNFANGLATFAVILSISHNGETVWGMIYDPLGDDWAIATRGQGARLAKADGTETRLQYSQAGAPKAAMATGYVHSYLFHGDERQRLFSRLADFHKTDALRCSAHEYRLLSRGIVDFCVSPVLNPWDHAAGCLIVEEAGGIARLLTGEPYRPTQREGRLIVATSEDCWQMVRDTITAPDGTI</sequence>
<feature type="binding site" evidence="4">
    <location>
        <position position="225"/>
    </location>
    <ligand>
        <name>Mg(2+)</name>
        <dbReference type="ChEBI" id="CHEBI:18420"/>
        <label>1</label>
        <note>catalytic</note>
    </ligand>
</feature>
<dbReference type="EMBL" id="FXXQ01000009">
    <property type="protein sequence ID" value="SMX24590.1"/>
    <property type="molecule type" value="Genomic_DNA"/>
</dbReference>
<name>A0A238J3P6_9RHOB</name>
<gene>
    <name evidence="5" type="primary">suhB_3</name>
    <name evidence="5" type="ORF">BOA8489_02716</name>
</gene>
<dbReference type="Proteomes" id="UP000201838">
    <property type="component" value="Unassembled WGS sequence"/>
</dbReference>
<comment type="cofactor">
    <cofactor evidence="4">
        <name>Mg(2+)</name>
        <dbReference type="ChEBI" id="CHEBI:18420"/>
    </cofactor>
</comment>
<dbReference type="InterPro" id="IPR020550">
    <property type="entry name" value="Inositol_monophosphatase_CS"/>
</dbReference>
<evidence type="ECO:0000256" key="2">
    <source>
        <dbReference type="ARBA" id="ARBA00022723"/>
    </source>
</evidence>
<dbReference type="Pfam" id="PF00459">
    <property type="entry name" value="Inositol_P"/>
    <property type="match status" value="1"/>
</dbReference>
<dbReference type="PANTHER" id="PTHR20854">
    <property type="entry name" value="INOSITOL MONOPHOSPHATASE"/>
    <property type="match status" value="1"/>
</dbReference>
<keyword evidence="5" id="KW-0378">Hydrolase</keyword>
<feature type="binding site" evidence="4">
    <location>
        <position position="94"/>
    </location>
    <ligand>
        <name>Mg(2+)</name>
        <dbReference type="ChEBI" id="CHEBI:18420"/>
        <label>1</label>
        <note>catalytic</note>
    </ligand>
</feature>
<evidence type="ECO:0000256" key="3">
    <source>
        <dbReference type="ARBA" id="ARBA00022842"/>
    </source>
</evidence>
<accession>A0A238J3P6</accession>
<proteinExistence type="inferred from homology"/>
<dbReference type="Gene3D" id="3.40.190.80">
    <property type="match status" value="1"/>
</dbReference>
<comment type="similarity">
    <text evidence="1">Belongs to the inositol monophosphatase superfamily.</text>
</comment>
<dbReference type="SUPFAM" id="SSF56655">
    <property type="entry name" value="Carbohydrate phosphatase"/>
    <property type="match status" value="1"/>
</dbReference>
<dbReference type="OrthoDB" id="9785695at2"/>
<evidence type="ECO:0000256" key="4">
    <source>
        <dbReference type="PIRSR" id="PIRSR600760-2"/>
    </source>
</evidence>
<keyword evidence="2 4" id="KW-0479">Metal-binding</keyword>
<evidence type="ECO:0000313" key="6">
    <source>
        <dbReference type="Proteomes" id="UP000201838"/>
    </source>
</evidence>
<keyword evidence="3 4" id="KW-0460">Magnesium</keyword>
<dbReference type="EC" id="3.1.3.25" evidence="5"/>
<evidence type="ECO:0000313" key="5">
    <source>
        <dbReference type="EMBL" id="SMX24590.1"/>
    </source>
</evidence>
<keyword evidence="6" id="KW-1185">Reference proteome</keyword>
<reference evidence="5 6" key="1">
    <citation type="submission" date="2017-05" db="EMBL/GenBank/DDBJ databases">
        <authorList>
            <person name="Song R."/>
            <person name="Chenine A.L."/>
            <person name="Ruprecht R.M."/>
        </authorList>
    </citation>
    <scope>NUCLEOTIDE SEQUENCE [LARGE SCALE GENOMIC DNA]</scope>
    <source>
        <strain evidence="5 6">CECT 8489</strain>
    </source>
</reference>
<dbReference type="GO" id="GO:0046854">
    <property type="term" value="P:phosphatidylinositol phosphate biosynthetic process"/>
    <property type="evidence" value="ECO:0007669"/>
    <property type="project" value="InterPro"/>
</dbReference>
<dbReference type="PRINTS" id="PR00377">
    <property type="entry name" value="IMPHPHTASES"/>
</dbReference>
<dbReference type="GO" id="GO:0006020">
    <property type="term" value="P:inositol metabolic process"/>
    <property type="evidence" value="ECO:0007669"/>
    <property type="project" value="TreeGrafter"/>
</dbReference>
<dbReference type="InterPro" id="IPR000760">
    <property type="entry name" value="Inositol_monophosphatase-like"/>
</dbReference>